<dbReference type="Proteomes" id="UP000245657">
    <property type="component" value="Unassembled WGS sequence"/>
</dbReference>
<organism evidence="2 3">
    <name type="scientific">Methanospirillum lacunae</name>
    <dbReference type="NCBI Taxonomy" id="668570"/>
    <lineage>
        <taxon>Archaea</taxon>
        <taxon>Methanobacteriati</taxon>
        <taxon>Methanobacteriota</taxon>
        <taxon>Stenosarchaea group</taxon>
        <taxon>Methanomicrobia</taxon>
        <taxon>Methanomicrobiales</taxon>
        <taxon>Methanospirillaceae</taxon>
        <taxon>Methanospirillum</taxon>
    </lineage>
</organism>
<accession>A0A2V2MNZ3</accession>
<evidence type="ECO:0000313" key="2">
    <source>
        <dbReference type="EMBL" id="PWR69934.1"/>
    </source>
</evidence>
<comment type="caution">
    <text evidence="2">The sequence shown here is derived from an EMBL/GenBank/DDBJ whole genome shotgun (WGS) entry which is preliminary data.</text>
</comment>
<protein>
    <submittedName>
        <fullName evidence="2">Uncharacterized protein</fullName>
    </submittedName>
</protein>
<gene>
    <name evidence="2" type="ORF">DK846_16000</name>
</gene>
<evidence type="ECO:0000313" key="3">
    <source>
        <dbReference type="Proteomes" id="UP000245657"/>
    </source>
</evidence>
<reference evidence="2 3" key="1">
    <citation type="submission" date="2018-05" db="EMBL/GenBank/DDBJ databases">
        <title>Draft genome of Methanospirillum lacunae Ki8-1.</title>
        <authorList>
            <person name="Dueholm M.S."/>
            <person name="Nielsen P.H."/>
            <person name="Bakmann L.F."/>
            <person name="Otzen D.E."/>
        </authorList>
    </citation>
    <scope>NUCLEOTIDE SEQUENCE [LARGE SCALE GENOMIC DNA]</scope>
    <source>
        <strain evidence="2 3">Ki8-1</strain>
    </source>
</reference>
<feature type="region of interest" description="Disordered" evidence="1">
    <location>
        <begin position="36"/>
        <end position="71"/>
    </location>
</feature>
<keyword evidence="3" id="KW-1185">Reference proteome</keyword>
<dbReference type="AlphaFoldDB" id="A0A2V2MNZ3"/>
<dbReference type="EMBL" id="QGMY01000017">
    <property type="protein sequence ID" value="PWR69934.1"/>
    <property type="molecule type" value="Genomic_DNA"/>
</dbReference>
<proteinExistence type="predicted"/>
<sequence length="71" mass="7739">MVLVSGVIFALILSIVGIACADDDVLWPKSMQETQKFNSSDVKSMQETAKFNSSDVKSMQETSSPFNSTFA</sequence>
<evidence type="ECO:0000256" key="1">
    <source>
        <dbReference type="SAM" id="MobiDB-lite"/>
    </source>
</evidence>
<name>A0A2V2MNZ3_9EURY</name>